<name>A0A9W8V6F5_9HYPO</name>
<proteinExistence type="predicted"/>
<accession>A0A9W8V6F5</accession>
<evidence type="ECO:0000313" key="2">
    <source>
        <dbReference type="EMBL" id="KAJ4244056.1"/>
    </source>
</evidence>
<feature type="chain" id="PRO_5040801613" evidence="1">
    <location>
        <begin position="20"/>
        <end position="231"/>
    </location>
</feature>
<sequence>MVHMDGVITSFCLIGGALAQSSNSSFEDCPVSIKDIADKRLYNSTGTVEATFKGQDDPWEISVALTDTRAPNLWFGEYRSDQAISIYLSVSESLVGSRKGNETFVCAYMMTGFNETSTNSIQADDPCDGILSDECVEDLTKISYPNSSRCPQSPKSEKCDRNFTLSQITPLNFSSSSCALGNLPEIDLPSDYRTYGGLPGGSFPPASNELETFDVYDLKVRQPIPLLFSCP</sequence>
<keyword evidence="1" id="KW-0732">Signal</keyword>
<dbReference type="AlphaFoldDB" id="A0A9W8V6F5"/>
<reference evidence="2" key="1">
    <citation type="submission" date="2022-09" db="EMBL/GenBank/DDBJ databases">
        <title>Fusarium specimens isolated from Avocado Roots.</title>
        <authorList>
            <person name="Stajich J."/>
            <person name="Roper C."/>
            <person name="Heimlech-Rivalta G."/>
        </authorList>
    </citation>
    <scope>NUCLEOTIDE SEQUENCE</scope>
    <source>
        <strain evidence="2">CF00136</strain>
    </source>
</reference>
<dbReference type="OrthoDB" id="5132818at2759"/>
<protein>
    <submittedName>
        <fullName evidence="2">Uncharacterized protein</fullName>
    </submittedName>
</protein>
<feature type="signal peptide" evidence="1">
    <location>
        <begin position="1"/>
        <end position="19"/>
    </location>
</feature>
<comment type="caution">
    <text evidence="2">The sequence shown here is derived from an EMBL/GenBank/DDBJ whole genome shotgun (WGS) entry which is preliminary data.</text>
</comment>
<dbReference type="EMBL" id="JAOQAZ010000053">
    <property type="protein sequence ID" value="KAJ4244056.1"/>
    <property type="molecule type" value="Genomic_DNA"/>
</dbReference>
<evidence type="ECO:0000313" key="3">
    <source>
        <dbReference type="Proteomes" id="UP001152049"/>
    </source>
</evidence>
<evidence type="ECO:0000256" key="1">
    <source>
        <dbReference type="SAM" id="SignalP"/>
    </source>
</evidence>
<dbReference type="Proteomes" id="UP001152049">
    <property type="component" value="Unassembled WGS sequence"/>
</dbReference>
<keyword evidence="3" id="KW-1185">Reference proteome</keyword>
<gene>
    <name evidence="2" type="ORF">NW762_014669</name>
</gene>
<organism evidence="2 3">
    <name type="scientific">Fusarium torreyae</name>
    <dbReference type="NCBI Taxonomy" id="1237075"/>
    <lineage>
        <taxon>Eukaryota</taxon>
        <taxon>Fungi</taxon>
        <taxon>Dikarya</taxon>
        <taxon>Ascomycota</taxon>
        <taxon>Pezizomycotina</taxon>
        <taxon>Sordariomycetes</taxon>
        <taxon>Hypocreomycetidae</taxon>
        <taxon>Hypocreales</taxon>
        <taxon>Nectriaceae</taxon>
        <taxon>Fusarium</taxon>
    </lineage>
</organism>